<sequence>MRIYMQTNAEAGETPRYVQLTLEQDLLGGWILLRESGRQGGRATLRREVFLEDKDAIAAFEKTRDSQIKRGYRVVFTQGAA</sequence>
<keyword evidence="3" id="KW-1185">Reference proteome</keyword>
<dbReference type="Proteomes" id="UP000029708">
    <property type="component" value="Unassembled WGS sequence"/>
</dbReference>
<organism evidence="2 3">
    <name type="scientific">Oleiagrimonas soli</name>
    <dbReference type="NCBI Taxonomy" id="1543381"/>
    <lineage>
        <taxon>Bacteria</taxon>
        <taxon>Pseudomonadati</taxon>
        <taxon>Pseudomonadota</taxon>
        <taxon>Gammaproteobacteria</taxon>
        <taxon>Lysobacterales</taxon>
        <taxon>Rhodanobacteraceae</taxon>
        <taxon>Oleiagrimonas</taxon>
    </lineage>
</organism>
<dbReference type="InterPro" id="IPR049809">
    <property type="entry name" value="YehF/YfeS-like_WGR"/>
</dbReference>
<reference evidence="2 3" key="1">
    <citation type="submission" date="2014-09" db="EMBL/GenBank/DDBJ databases">
        <title>Xanthomonadaceae 3.5X direct submission.</title>
        <authorList>
            <person name="Fang T."/>
            <person name="Wang H."/>
        </authorList>
    </citation>
    <scope>NUCLEOTIDE SEQUENCE [LARGE SCALE GENOMIC DNA]</scope>
    <source>
        <strain evidence="2 3">3.5X</strain>
    </source>
</reference>
<evidence type="ECO:0000313" key="2">
    <source>
        <dbReference type="EMBL" id="KGI78737.1"/>
    </source>
</evidence>
<proteinExistence type="predicted"/>
<feature type="domain" description="WGR" evidence="1">
    <location>
        <begin position="2"/>
        <end position="73"/>
    </location>
</feature>
<dbReference type="OrthoDB" id="5801306at2"/>
<accession>A0A099CYP7</accession>
<dbReference type="STRING" id="1543381.LF63_0103950"/>
<dbReference type="InterPro" id="IPR036930">
    <property type="entry name" value="WGR_dom_sf"/>
</dbReference>
<dbReference type="SUPFAM" id="SSF142921">
    <property type="entry name" value="WGR domain-like"/>
    <property type="match status" value="1"/>
</dbReference>
<dbReference type="RefSeq" id="WP_043103106.1">
    <property type="nucleotide sequence ID" value="NZ_JACHET010000001.1"/>
</dbReference>
<dbReference type="EMBL" id="JROI01000008">
    <property type="protein sequence ID" value="KGI78737.1"/>
    <property type="molecule type" value="Genomic_DNA"/>
</dbReference>
<gene>
    <name evidence="2" type="ORF">LF63_0103950</name>
</gene>
<name>A0A099CYP7_9GAMM</name>
<dbReference type="InterPro" id="IPR008893">
    <property type="entry name" value="WGR_domain"/>
</dbReference>
<dbReference type="Pfam" id="PF05406">
    <property type="entry name" value="WGR"/>
    <property type="match status" value="1"/>
</dbReference>
<evidence type="ECO:0000259" key="1">
    <source>
        <dbReference type="Pfam" id="PF05406"/>
    </source>
</evidence>
<dbReference type="CDD" id="cd07996">
    <property type="entry name" value="WGR_MMR_like"/>
    <property type="match status" value="1"/>
</dbReference>
<dbReference type="HOGENOM" id="CLU_155888_0_1_6"/>
<evidence type="ECO:0000313" key="3">
    <source>
        <dbReference type="Proteomes" id="UP000029708"/>
    </source>
</evidence>
<comment type="caution">
    <text evidence="2">The sequence shown here is derived from an EMBL/GenBank/DDBJ whole genome shotgun (WGS) entry which is preliminary data.</text>
</comment>
<protein>
    <recommendedName>
        <fullName evidence="1">WGR domain-containing protein</fullName>
    </recommendedName>
</protein>
<dbReference type="AlphaFoldDB" id="A0A099CYP7"/>